<protein>
    <submittedName>
        <fullName evidence="2">Uncharacterized protein</fullName>
    </submittedName>
</protein>
<accession>A0A316UKI0</accession>
<gene>
    <name evidence="2" type="ORF">BDZ90DRAFT_234494</name>
</gene>
<dbReference type="Proteomes" id="UP000245884">
    <property type="component" value="Unassembled WGS sequence"/>
</dbReference>
<dbReference type="EMBL" id="KZ819678">
    <property type="protein sequence ID" value="PWN24871.1"/>
    <property type="molecule type" value="Genomic_DNA"/>
</dbReference>
<evidence type="ECO:0000256" key="1">
    <source>
        <dbReference type="SAM" id="SignalP"/>
    </source>
</evidence>
<feature type="signal peptide" evidence="1">
    <location>
        <begin position="1"/>
        <end position="20"/>
    </location>
</feature>
<keyword evidence="3" id="KW-1185">Reference proteome</keyword>
<keyword evidence="1" id="KW-0732">Signal</keyword>
<dbReference type="RefSeq" id="XP_025359483.1">
    <property type="nucleotide sequence ID" value="XM_025507036.1"/>
</dbReference>
<feature type="chain" id="PRO_5016464093" evidence="1">
    <location>
        <begin position="21"/>
        <end position="95"/>
    </location>
</feature>
<name>A0A316UKI0_9BASI</name>
<dbReference type="GeneID" id="37028859"/>
<reference evidence="2 3" key="1">
    <citation type="journal article" date="2018" name="Mol. Biol. Evol.">
        <title>Broad Genomic Sampling Reveals a Smut Pathogenic Ancestry of the Fungal Clade Ustilaginomycotina.</title>
        <authorList>
            <person name="Kijpornyongpan T."/>
            <person name="Mondo S.J."/>
            <person name="Barry K."/>
            <person name="Sandor L."/>
            <person name="Lee J."/>
            <person name="Lipzen A."/>
            <person name="Pangilinan J."/>
            <person name="LaButti K."/>
            <person name="Hainaut M."/>
            <person name="Henrissat B."/>
            <person name="Grigoriev I.V."/>
            <person name="Spatafora J.W."/>
            <person name="Aime M.C."/>
        </authorList>
    </citation>
    <scope>NUCLEOTIDE SEQUENCE [LARGE SCALE GENOMIC DNA]</scope>
    <source>
        <strain evidence="2 3">MCA 5214</strain>
    </source>
</reference>
<organism evidence="2 3">
    <name type="scientific">Jaminaea rosea</name>
    <dbReference type="NCBI Taxonomy" id="1569628"/>
    <lineage>
        <taxon>Eukaryota</taxon>
        <taxon>Fungi</taxon>
        <taxon>Dikarya</taxon>
        <taxon>Basidiomycota</taxon>
        <taxon>Ustilaginomycotina</taxon>
        <taxon>Exobasidiomycetes</taxon>
        <taxon>Microstromatales</taxon>
        <taxon>Microstromatales incertae sedis</taxon>
        <taxon>Jaminaea</taxon>
    </lineage>
</organism>
<dbReference type="AlphaFoldDB" id="A0A316UKI0"/>
<evidence type="ECO:0000313" key="3">
    <source>
        <dbReference type="Proteomes" id="UP000245884"/>
    </source>
</evidence>
<sequence length="95" mass="10783">MLFTHLQRLITALYWTLACAWPLAAAPLPGHNVGPNPTRNQVSPPFQPPKRCHTTHVYCLSLQAAHGVYEEWLDTDGSISWRDDAEPWRTYGKRG</sequence>
<proteinExistence type="predicted"/>
<evidence type="ECO:0000313" key="2">
    <source>
        <dbReference type="EMBL" id="PWN24871.1"/>
    </source>
</evidence>